<dbReference type="Gene3D" id="2.40.30.10">
    <property type="entry name" value="Translation factors"/>
    <property type="match status" value="1"/>
</dbReference>
<organism evidence="2 3">
    <name type="scientific">Luedemannella flava</name>
    <dbReference type="NCBI Taxonomy" id="349316"/>
    <lineage>
        <taxon>Bacteria</taxon>
        <taxon>Bacillati</taxon>
        <taxon>Actinomycetota</taxon>
        <taxon>Actinomycetes</taxon>
        <taxon>Micromonosporales</taxon>
        <taxon>Micromonosporaceae</taxon>
        <taxon>Luedemannella</taxon>
    </lineage>
</organism>
<dbReference type="PANTHER" id="PTHR43721">
    <property type="entry name" value="ELONGATION FACTOR TU-RELATED"/>
    <property type="match status" value="1"/>
</dbReference>
<dbReference type="InterPro" id="IPR004161">
    <property type="entry name" value="EFTu-like_2"/>
</dbReference>
<name>A0ABP4XHE0_9ACTN</name>
<dbReference type="PANTHER" id="PTHR43721:SF22">
    <property type="entry name" value="ELONGATION FACTOR TU, MITOCHONDRIAL"/>
    <property type="match status" value="1"/>
</dbReference>
<dbReference type="SUPFAM" id="SSF50447">
    <property type="entry name" value="Translation proteins"/>
    <property type="match status" value="1"/>
</dbReference>
<evidence type="ECO:0000313" key="2">
    <source>
        <dbReference type="EMBL" id="GAA1782045.1"/>
    </source>
</evidence>
<keyword evidence="3" id="KW-1185">Reference proteome</keyword>
<comment type="caution">
    <text evidence="2">The sequence shown here is derived from an EMBL/GenBank/DDBJ whole genome shotgun (WGS) entry which is preliminary data.</text>
</comment>
<dbReference type="Pfam" id="PF03144">
    <property type="entry name" value="GTP_EFTU_D2"/>
    <property type="match status" value="1"/>
</dbReference>
<sequence length="114" mass="12162">MGIFRRRGKDLFTIPEQVPSTPVTTSGDFRLVVGDCFFITGRGVVVTGTVESGAVGIGDRVTLERDGRAVRVLEISGIERSRTTMSRAAAGETVGLLIRGTAKKEIVPGDVLRT</sequence>
<dbReference type="InterPro" id="IPR009000">
    <property type="entry name" value="Transl_B-barrel_sf"/>
</dbReference>
<protein>
    <recommendedName>
        <fullName evidence="1">Translation elongation factor EFTu-like domain-containing protein</fullName>
    </recommendedName>
</protein>
<dbReference type="Proteomes" id="UP001500218">
    <property type="component" value="Unassembled WGS sequence"/>
</dbReference>
<reference evidence="3" key="1">
    <citation type="journal article" date="2019" name="Int. J. Syst. Evol. Microbiol.">
        <title>The Global Catalogue of Microorganisms (GCM) 10K type strain sequencing project: providing services to taxonomists for standard genome sequencing and annotation.</title>
        <authorList>
            <consortium name="The Broad Institute Genomics Platform"/>
            <consortium name="The Broad Institute Genome Sequencing Center for Infectious Disease"/>
            <person name="Wu L."/>
            <person name="Ma J."/>
        </authorList>
    </citation>
    <scope>NUCLEOTIDE SEQUENCE [LARGE SCALE GENOMIC DNA]</scope>
    <source>
        <strain evidence="3">JCM 13250</strain>
    </source>
</reference>
<dbReference type="EMBL" id="BAAALT010000001">
    <property type="protein sequence ID" value="GAA1782045.1"/>
    <property type="molecule type" value="Genomic_DNA"/>
</dbReference>
<evidence type="ECO:0000313" key="3">
    <source>
        <dbReference type="Proteomes" id="UP001500218"/>
    </source>
</evidence>
<dbReference type="InterPro" id="IPR050055">
    <property type="entry name" value="EF-Tu_GTPase"/>
</dbReference>
<accession>A0ABP4XHE0</accession>
<gene>
    <name evidence="2" type="ORF">GCM10009682_00380</name>
</gene>
<proteinExistence type="predicted"/>
<evidence type="ECO:0000259" key="1">
    <source>
        <dbReference type="Pfam" id="PF03144"/>
    </source>
</evidence>
<feature type="domain" description="Translation elongation factor EFTu-like" evidence="1">
    <location>
        <begin position="43"/>
        <end position="112"/>
    </location>
</feature>
<dbReference type="RefSeq" id="WP_344124938.1">
    <property type="nucleotide sequence ID" value="NZ_BAAALT010000001.1"/>
</dbReference>